<dbReference type="GO" id="GO:0007165">
    <property type="term" value="P:signal transduction"/>
    <property type="evidence" value="ECO:0007669"/>
    <property type="project" value="InterPro"/>
</dbReference>
<evidence type="ECO:0000259" key="1">
    <source>
        <dbReference type="PROSITE" id="PS50104"/>
    </source>
</evidence>
<dbReference type="PROSITE" id="PS50104">
    <property type="entry name" value="TIR"/>
    <property type="match status" value="1"/>
</dbReference>
<dbReference type="SMART" id="SM00255">
    <property type="entry name" value="TIR"/>
    <property type="match status" value="1"/>
</dbReference>
<proteinExistence type="predicted"/>
<dbReference type="Pfam" id="PF13676">
    <property type="entry name" value="TIR_2"/>
    <property type="match status" value="1"/>
</dbReference>
<protein>
    <recommendedName>
        <fullName evidence="1">TIR domain-containing protein</fullName>
    </recommendedName>
</protein>
<feature type="domain" description="TIR" evidence="1">
    <location>
        <begin position="1"/>
        <end position="130"/>
    </location>
</feature>
<name>A0AAD0P469_9BACL</name>
<dbReference type="AlphaFoldDB" id="A0AAD0P469"/>
<evidence type="ECO:0000313" key="2">
    <source>
        <dbReference type="EMBL" id="AWV34456.1"/>
    </source>
</evidence>
<sequence>MDFDLFISHASEDKESFVRPLALALQKLKVTVWYDEFSLKPGDSLSKSIDTGLINSSFGVVVLSEAFMRKSWTDYELKSLVSKEIAYGKVILPIWHNITKEDLLKFSPFLADKYALNTSGMDVMEIGLELCKVVRPDIFENLTRKMLYEQIYEDKTNEISVNMEEMINRFPVRHAELPSQLINRIKLVHHHFKDFNDITLEQTIDNFKHDTNPEREVSIWEAIASTYFDLIEKVPNSRNYLTKYNLYGLLLQVSFSNKENVYSEVGKFNKSIIDLAFELFNKNCPYKNTHFVLTNKKIN</sequence>
<accession>A0AAD0P469</accession>
<dbReference type="InterPro" id="IPR035897">
    <property type="entry name" value="Toll_tir_struct_dom_sf"/>
</dbReference>
<gene>
    <name evidence="2" type="ORF">CD191_18560</name>
</gene>
<organism evidence="2 3">
    <name type="scientific">Paenibacillus odorifer</name>
    <dbReference type="NCBI Taxonomy" id="189426"/>
    <lineage>
        <taxon>Bacteria</taxon>
        <taxon>Bacillati</taxon>
        <taxon>Bacillota</taxon>
        <taxon>Bacilli</taxon>
        <taxon>Bacillales</taxon>
        <taxon>Paenibacillaceae</taxon>
        <taxon>Paenibacillus</taxon>
    </lineage>
</organism>
<dbReference type="Proteomes" id="UP000249163">
    <property type="component" value="Chromosome"/>
</dbReference>
<dbReference type="SUPFAM" id="SSF52200">
    <property type="entry name" value="Toll/Interleukin receptor TIR domain"/>
    <property type="match status" value="1"/>
</dbReference>
<dbReference type="Gene3D" id="3.40.50.10140">
    <property type="entry name" value="Toll/interleukin-1 receptor homology (TIR) domain"/>
    <property type="match status" value="1"/>
</dbReference>
<evidence type="ECO:0000313" key="3">
    <source>
        <dbReference type="Proteomes" id="UP000249163"/>
    </source>
</evidence>
<dbReference type="InterPro" id="IPR000157">
    <property type="entry name" value="TIR_dom"/>
</dbReference>
<dbReference type="RefSeq" id="WP_111504602.1">
    <property type="nucleotide sequence ID" value="NZ_CP021965.1"/>
</dbReference>
<reference evidence="2 3" key="1">
    <citation type="submission" date="2017-06" db="EMBL/GenBank/DDBJ databases">
        <title>Complete genome sequence of Paenibacillus odorifer CBA7130.</title>
        <authorList>
            <person name="Nam Y.-D."/>
            <person name="Kang J."/>
            <person name="Chung W.-H."/>
        </authorList>
    </citation>
    <scope>NUCLEOTIDE SEQUENCE [LARGE SCALE GENOMIC DNA]</scope>
    <source>
        <strain evidence="2 3">CBA7130</strain>
    </source>
</reference>
<dbReference type="EMBL" id="CP021965">
    <property type="protein sequence ID" value="AWV34456.1"/>
    <property type="molecule type" value="Genomic_DNA"/>
</dbReference>